<feature type="region of interest" description="Disordered" evidence="1">
    <location>
        <begin position="1"/>
        <end position="224"/>
    </location>
</feature>
<dbReference type="Proteomes" id="UP000664534">
    <property type="component" value="Unassembled WGS sequence"/>
</dbReference>
<dbReference type="OrthoDB" id="5397183at2759"/>
<proteinExistence type="predicted"/>
<feature type="compositionally biased region" description="Basic residues" evidence="1">
    <location>
        <begin position="89"/>
        <end position="103"/>
    </location>
</feature>
<accession>A0A8H3F799</accession>
<comment type="caution">
    <text evidence="2">The sequence shown here is derived from an EMBL/GenBank/DDBJ whole genome shotgun (WGS) entry which is preliminary data.</text>
</comment>
<feature type="compositionally biased region" description="Polar residues" evidence="1">
    <location>
        <begin position="105"/>
        <end position="123"/>
    </location>
</feature>
<evidence type="ECO:0000313" key="2">
    <source>
        <dbReference type="EMBL" id="CAF9916888.1"/>
    </source>
</evidence>
<dbReference type="EMBL" id="CAJPDT010000017">
    <property type="protein sequence ID" value="CAF9916888.1"/>
    <property type="molecule type" value="Genomic_DNA"/>
</dbReference>
<evidence type="ECO:0000256" key="1">
    <source>
        <dbReference type="SAM" id="MobiDB-lite"/>
    </source>
</evidence>
<sequence>MTAQRAWAWDLSEMRDAATRDESIHDEISDDPYPAPTVSGFTPVNPPGSSDTAPIPPEHKDAIKPKSADKPRAPKRRRTGPSTAATTPKPKKAAKPNKTKKAKTVAQSHCQDISQGLSRTKPTPSRDGAISSKAGLPLEEMPLGQNSELRGIGDTSVPFEVKPAVNGRKKQSMSSRLSDKNQPEYASVRNNVYDQATPPTPPKSDEVEAELNYNDQSHGQDSDIERQASPIIFAEPCIQRTLESHGRIIVRDFGAPPFTQTSPPTPQAWNSPGTMIADGLDPLDSISDDLFRVDNINRGVPGEEDEFPMDDEGLEEMMKSIAAPVEEERLGSDWQPQDPSSDTLYVDEQLESDQSHWLEPIPDSHGVAIYNEDRTLVASDIFDVPSSPQGSSQASRILTHVTGNANPDRPRMSEGSEDCFDDHDLDELDDDLIDLIDLTVDESKPVQVTSPVTPTKRPLSPKLKWLSPKTYTPAKSSRLPVSPTDDTHLVPVNSHGDALPFMRPPFPKAVRDRSPILGLTNRNVLRICFRIGEALNAAAVASRTNVDAIIELYARVVSSSREASGGYKQFFEFADLFTDRPPYLCSTYTFWKGVNLWDNDTKELVGEQGRGKMVRVLGRIKRKEPRQGQAPGVEMVVLSIWEVDWEDVGIAKGIACPKER</sequence>
<feature type="compositionally biased region" description="Basic and acidic residues" evidence="1">
    <location>
        <begin position="57"/>
        <end position="72"/>
    </location>
</feature>
<evidence type="ECO:0000313" key="3">
    <source>
        <dbReference type="Proteomes" id="UP000664534"/>
    </source>
</evidence>
<feature type="compositionally biased region" description="Basic and acidic residues" evidence="1">
    <location>
        <begin position="12"/>
        <end position="27"/>
    </location>
</feature>
<dbReference type="AlphaFoldDB" id="A0A8H3F799"/>
<protein>
    <submittedName>
        <fullName evidence="2">Uncharacterized protein</fullName>
    </submittedName>
</protein>
<name>A0A8H3F799_9LECA</name>
<reference evidence="2" key="1">
    <citation type="submission" date="2021-03" db="EMBL/GenBank/DDBJ databases">
        <authorList>
            <person name="Tagirdzhanova G."/>
        </authorList>
    </citation>
    <scope>NUCLEOTIDE SEQUENCE</scope>
</reference>
<gene>
    <name evidence="2" type="ORF">IMSHALPRED_003328</name>
</gene>
<keyword evidence="3" id="KW-1185">Reference proteome</keyword>
<organism evidence="2 3">
    <name type="scientific">Imshaugia aleurites</name>
    <dbReference type="NCBI Taxonomy" id="172621"/>
    <lineage>
        <taxon>Eukaryota</taxon>
        <taxon>Fungi</taxon>
        <taxon>Dikarya</taxon>
        <taxon>Ascomycota</taxon>
        <taxon>Pezizomycotina</taxon>
        <taxon>Lecanoromycetes</taxon>
        <taxon>OSLEUM clade</taxon>
        <taxon>Lecanoromycetidae</taxon>
        <taxon>Lecanorales</taxon>
        <taxon>Lecanorineae</taxon>
        <taxon>Parmeliaceae</taxon>
        <taxon>Imshaugia</taxon>
    </lineage>
</organism>
<feature type="compositionally biased region" description="Polar residues" evidence="1">
    <location>
        <begin position="39"/>
        <end position="52"/>
    </location>
</feature>